<feature type="transmembrane region" description="Helical" evidence="1">
    <location>
        <begin position="85"/>
        <end position="104"/>
    </location>
</feature>
<feature type="transmembrane region" description="Helical" evidence="1">
    <location>
        <begin position="490"/>
        <end position="511"/>
    </location>
</feature>
<gene>
    <name evidence="2" type="ORF">BJ993_004497</name>
</gene>
<name>A0A7Z0CR28_9ACTN</name>
<comment type="caution">
    <text evidence="2">The sequence shown here is derived from an EMBL/GenBank/DDBJ whole genome shotgun (WGS) entry which is preliminary data.</text>
</comment>
<evidence type="ECO:0000313" key="2">
    <source>
        <dbReference type="EMBL" id="NYI47417.1"/>
    </source>
</evidence>
<dbReference type="EMBL" id="JACBZM010000001">
    <property type="protein sequence ID" value="NYI47417.1"/>
    <property type="molecule type" value="Genomic_DNA"/>
</dbReference>
<keyword evidence="1" id="KW-1133">Transmembrane helix</keyword>
<feature type="transmembrane region" description="Helical" evidence="1">
    <location>
        <begin position="448"/>
        <end position="470"/>
    </location>
</feature>
<feature type="transmembrane region" description="Helical" evidence="1">
    <location>
        <begin position="294"/>
        <end position="315"/>
    </location>
</feature>
<evidence type="ECO:0000256" key="1">
    <source>
        <dbReference type="SAM" id="Phobius"/>
    </source>
</evidence>
<feature type="transmembrane region" description="Helical" evidence="1">
    <location>
        <begin position="20"/>
        <end position="39"/>
    </location>
</feature>
<reference evidence="2 3" key="1">
    <citation type="submission" date="2020-07" db="EMBL/GenBank/DDBJ databases">
        <title>Sequencing the genomes of 1000 actinobacteria strains.</title>
        <authorList>
            <person name="Klenk H.-P."/>
        </authorList>
    </citation>
    <scope>NUCLEOTIDE SEQUENCE [LARGE SCALE GENOMIC DNA]</scope>
    <source>
        <strain evidence="2 3">DSM 15131</strain>
    </source>
</reference>
<feature type="transmembrane region" description="Helical" evidence="1">
    <location>
        <begin position="235"/>
        <end position="255"/>
    </location>
</feature>
<dbReference type="AlphaFoldDB" id="A0A7Z0CR28"/>
<feature type="transmembrane region" description="Helical" evidence="1">
    <location>
        <begin position="335"/>
        <end position="359"/>
    </location>
</feature>
<accession>A0A7Z0CR28</accession>
<feature type="transmembrane region" description="Helical" evidence="1">
    <location>
        <begin position="193"/>
        <end position="215"/>
    </location>
</feature>
<feature type="transmembrane region" description="Helical" evidence="1">
    <location>
        <begin position="125"/>
        <end position="148"/>
    </location>
</feature>
<keyword evidence="1" id="KW-0472">Membrane</keyword>
<keyword evidence="1" id="KW-0812">Transmembrane</keyword>
<evidence type="ECO:0000313" key="3">
    <source>
        <dbReference type="Proteomes" id="UP000562045"/>
    </source>
</evidence>
<sequence>MSTTAGWRLLLRLALRRDRVPAGVWIAVLVMMSVASAAATPSLYADQAARVHAAEALNASPAIVALYGPVLDVTSEGELAMTKMTVLYAVFVAVLFVVVVRRHTRVEEESSRTELVGGTAVGRNAPLAAVAVEALLLAVALGALTAVGNTLSGLSATGSVAFGGLWAGTGLVAAGIGAVTAQLSAGARTCAGFAAGVIGVAFVLRAAGDTGPQWLSWLSPLGWNTQVGAYGDTRWWLLAAYPVLALVLGAVAVALRARRDLGSGLLAARPGPATGSPRLADAFALAVRTSGTTLVLWTLAAGVMGVVFGMIAPGIGDLLDSETAQSIIDELGGELVAAILSVVAVVLTYFAATVVAHTARDETDGRAELVLATGTSRAPWFGASLLLALVGTALLLAVTGLGLWIGYVAADGPGIGNLLVAALAWVPAAWVVGALAVLSLAWGTRWAVLAWVWPAAFMVLALMGDLLQLPAWVTDLSPYAHVPAVPSEPWSWGSATALSAVAAGLLVVAWWRFRERDIH</sequence>
<dbReference type="Proteomes" id="UP000562045">
    <property type="component" value="Unassembled WGS sequence"/>
</dbReference>
<dbReference type="RefSeq" id="WP_179651383.1">
    <property type="nucleotide sequence ID" value="NZ_JACBZM010000001.1"/>
</dbReference>
<proteinExistence type="predicted"/>
<protein>
    <submittedName>
        <fullName evidence="2">ABC-2 type transport system permease protein</fullName>
    </submittedName>
</protein>
<feature type="transmembrane region" description="Helical" evidence="1">
    <location>
        <begin position="160"/>
        <end position="181"/>
    </location>
</feature>
<feature type="transmembrane region" description="Helical" evidence="1">
    <location>
        <begin position="380"/>
        <end position="406"/>
    </location>
</feature>
<organism evidence="2 3">
    <name type="scientific">Nocardioides aromaticivorans</name>
    <dbReference type="NCBI Taxonomy" id="200618"/>
    <lineage>
        <taxon>Bacteria</taxon>
        <taxon>Bacillati</taxon>
        <taxon>Actinomycetota</taxon>
        <taxon>Actinomycetes</taxon>
        <taxon>Propionibacteriales</taxon>
        <taxon>Nocardioidaceae</taxon>
        <taxon>Nocardioides</taxon>
    </lineage>
</organism>
<feature type="transmembrane region" description="Helical" evidence="1">
    <location>
        <begin position="418"/>
        <end position="441"/>
    </location>
</feature>